<accession>A0A8J6L8N0</accession>
<dbReference type="GO" id="GO:0034198">
    <property type="term" value="P:cellular response to amino acid starvation"/>
    <property type="evidence" value="ECO:0007669"/>
    <property type="project" value="TreeGrafter"/>
</dbReference>
<gene>
    <name evidence="6" type="ORF">GEV33_011794</name>
</gene>
<proteinExistence type="inferred from homology"/>
<protein>
    <recommendedName>
        <fullName evidence="8">WD repeat protein mio zinc-ribbon like domain-containing protein</fullName>
    </recommendedName>
</protein>
<organism evidence="6 7">
    <name type="scientific">Tenebrio molitor</name>
    <name type="common">Yellow mealworm beetle</name>
    <dbReference type="NCBI Taxonomy" id="7067"/>
    <lineage>
        <taxon>Eukaryota</taxon>
        <taxon>Metazoa</taxon>
        <taxon>Ecdysozoa</taxon>
        <taxon>Arthropoda</taxon>
        <taxon>Hexapoda</taxon>
        <taxon>Insecta</taxon>
        <taxon>Pterygota</taxon>
        <taxon>Neoptera</taxon>
        <taxon>Endopterygota</taxon>
        <taxon>Coleoptera</taxon>
        <taxon>Polyphaga</taxon>
        <taxon>Cucujiformia</taxon>
        <taxon>Tenebrionidae</taxon>
        <taxon>Tenebrio</taxon>
    </lineage>
</organism>
<comment type="similarity">
    <text evidence="1">Belongs to the WD repeat mio family.</text>
</comment>
<evidence type="ECO:0000313" key="7">
    <source>
        <dbReference type="Proteomes" id="UP000719412"/>
    </source>
</evidence>
<feature type="domain" description="MIOS-like alpha-solenoid" evidence="5">
    <location>
        <begin position="359"/>
        <end position="587"/>
    </location>
</feature>
<name>A0A8J6L8N0_TENMO</name>
<keyword evidence="3" id="KW-0677">Repeat</keyword>
<evidence type="ECO:0000259" key="4">
    <source>
        <dbReference type="Pfam" id="PF17034"/>
    </source>
</evidence>
<dbReference type="InterPro" id="IPR015943">
    <property type="entry name" value="WD40/YVTN_repeat-like_dom_sf"/>
</dbReference>
<evidence type="ECO:0000256" key="2">
    <source>
        <dbReference type="ARBA" id="ARBA00022574"/>
    </source>
</evidence>
<dbReference type="InterPro" id="IPR036322">
    <property type="entry name" value="WD40_repeat_dom_sf"/>
</dbReference>
<feature type="domain" description="GATOR2 complex protein MIO zinc-ribbon like" evidence="4">
    <location>
        <begin position="700"/>
        <end position="826"/>
    </location>
</feature>
<evidence type="ECO:0000313" key="6">
    <source>
        <dbReference type="EMBL" id="KAH0810997.1"/>
    </source>
</evidence>
<reference evidence="6" key="2">
    <citation type="submission" date="2021-08" db="EMBL/GenBank/DDBJ databases">
        <authorList>
            <person name="Eriksson T."/>
        </authorList>
    </citation>
    <scope>NUCLEOTIDE SEQUENCE</scope>
    <source>
        <strain evidence="6">Stoneville</strain>
        <tissue evidence="6">Whole head</tissue>
    </source>
</reference>
<dbReference type="AlphaFoldDB" id="A0A8J6L8N0"/>
<dbReference type="CDD" id="cd16691">
    <property type="entry name" value="mRING-H2-C3H3C2_Mio"/>
    <property type="match status" value="1"/>
</dbReference>
<dbReference type="InterPro" id="IPR031488">
    <property type="entry name" value="Zn_ribbon_mio"/>
</dbReference>
<evidence type="ECO:0000256" key="3">
    <source>
        <dbReference type="ARBA" id="ARBA00022737"/>
    </source>
</evidence>
<dbReference type="PANTHER" id="PTHR16453">
    <property type="entry name" value="WD40 DOMAIN-CONTAINING PROTEIN MIO FAMILY MEMBER"/>
    <property type="match status" value="1"/>
</dbReference>
<dbReference type="Gene3D" id="2.130.10.10">
    <property type="entry name" value="YVTN repeat-like/Quinoprotein amine dehydrogenase"/>
    <property type="match status" value="1"/>
</dbReference>
<evidence type="ECO:0000256" key="1">
    <source>
        <dbReference type="ARBA" id="ARBA00009713"/>
    </source>
</evidence>
<dbReference type="InterPro" id="IPR049092">
    <property type="entry name" value="MIOS_a-sol"/>
</dbReference>
<dbReference type="GO" id="GO:1904263">
    <property type="term" value="P:positive regulation of TORC1 signaling"/>
    <property type="evidence" value="ECO:0007669"/>
    <property type="project" value="TreeGrafter"/>
</dbReference>
<dbReference type="EMBL" id="JABDTM020027123">
    <property type="protein sequence ID" value="KAH0810997.1"/>
    <property type="molecule type" value="Genomic_DNA"/>
</dbReference>
<keyword evidence="7" id="KW-1185">Reference proteome</keyword>
<dbReference type="Pfam" id="PF17034">
    <property type="entry name" value="zinc_ribbon_16"/>
    <property type="match status" value="1"/>
</dbReference>
<evidence type="ECO:0008006" key="8">
    <source>
        <dbReference type="Google" id="ProtNLM"/>
    </source>
</evidence>
<keyword evidence="2" id="KW-0853">WD repeat</keyword>
<sequence length="838" mass="94062">MYDETFKSCFTKGTVALFFVADLRTVDDAELPGVLRNIYPKSDTDLLLAVGLSNGRIALSTFGPTEYDALGLTGKELVPRHARQCNAVCWNTIETSWVAAGLDKYRADNSVLIWDITKSSPNNENNNSGRLAVNTMAPGVELAKPIAEFGVSETAHSMAWFSSNSKIIAVGMNLKNIKFVDIRDPNKITNSTLTKAVFGLSVDPNDDRHLASFFENNIYVWDTRNFEKPILTLHQNKPVIKIAWCPTKYNLLGALQKDSSVINLYDIQHTVIGNEEVEPSVLERDVAPGSPHNIMSFSWHNSDENRFLTIALSGTITDYTVFDRITLNWAPTSNVVWTYGRKTMKYINDCPLQDISTKIRQRALAGYGLKAELYKNGEMVDNEMLSNVWNWLFLSGKLVDDGTLTGTQCKHPGVQAVLRIDPSNSKSELYSLLWSDLGNKNCQGVVRIFKHDDRDKALYLCSWHFERDSNQLTQFLEQLEKEQAYTRAAAIAVFNLKIRLAIDILSRAQESGSHSLALNVVAMALAGFTDDKNSVWKQFCTTARHKLSDPYLKVIFSFLTAENYNFESVLNENGVTVDDRVAFACMFLPDNRLHDYLKKLSDKLIEEGNLDGLLLTGTNQDGIRLLQKYLDATGDIQSTVLIAVRAFPVETFAETIKDWISSYRNLLDTWQLWNERAHFDIMLSTYWPADKAPQQVYVSCNFCGKSISAYMYGLTRGRGPFSRIGGTANKVKVRFDQPHVPNSIIVSPQMSSCPNCRKPLPRCAICLMPMGTTTGNNAGSDTAKIIEFSNWFTWCQTCRHGGHVSHMTHWFDEHSECPVTACTCKCFSVDSVSNAMIK</sequence>
<dbReference type="SUPFAM" id="SSF50978">
    <property type="entry name" value="WD40 repeat-like"/>
    <property type="match status" value="1"/>
</dbReference>
<dbReference type="PANTHER" id="PTHR16453:SF9">
    <property type="entry name" value="GATOR COMPLEX PROTEIN MIOS"/>
    <property type="match status" value="1"/>
</dbReference>
<evidence type="ECO:0000259" key="5">
    <source>
        <dbReference type="Pfam" id="PF21719"/>
    </source>
</evidence>
<comment type="caution">
    <text evidence="6">The sequence shown here is derived from an EMBL/GenBank/DDBJ whole genome shotgun (WGS) entry which is preliminary data.</text>
</comment>
<dbReference type="Pfam" id="PF21720">
    <property type="entry name" value="MIOS_WD40"/>
    <property type="match status" value="1"/>
</dbReference>
<dbReference type="GO" id="GO:0005737">
    <property type="term" value="C:cytoplasm"/>
    <property type="evidence" value="ECO:0007669"/>
    <property type="project" value="TreeGrafter"/>
</dbReference>
<reference evidence="6" key="1">
    <citation type="journal article" date="2020" name="J Insects Food Feed">
        <title>The yellow mealworm (Tenebrio molitor) genome: a resource for the emerging insects as food and feed industry.</title>
        <authorList>
            <person name="Eriksson T."/>
            <person name="Andere A."/>
            <person name="Kelstrup H."/>
            <person name="Emery V."/>
            <person name="Picard C."/>
        </authorList>
    </citation>
    <scope>NUCLEOTIDE SEQUENCE</scope>
    <source>
        <strain evidence="6">Stoneville</strain>
        <tissue evidence="6">Whole head</tissue>
    </source>
</reference>
<dbReference type="Proteomes" id="UP000719412">
    <property type="component" value="Unassembled WGS sequence"/>
</dbReference>
<dbReference type="Pfam" id="PF21719">
    <property type="entry name" value="MIOS_a-sol"/>
    <property type="match status" value="1"/>
</dbReference>
<dbReference type="InterPro" id="IPR037593">
    <property type="entry name" value="MIOS/Sea4"/>
</dbReference>